<feature type="compositionally biased region" description="Low complexity" evidence="1">
    <location>
        <begin position="67"/>
        <end position="77"/>
    </location>
</feature>
<dbReference type="AlphaFoldDB" id="A0A6J4RIQ1"/>
<evidence type="ECO:0000313" key="2">
    <source>
        <dbReference type="EMBL" id="CAA9473670.1"/>
    </source>
</evidence>
<reference evidence="2" key="1">
    <citation type="submission" date="2020-02" db="EMBL/GenBank/DDBJ databases">
        <authorList>
            <person name="Meier V. D."/>
        </authorList>
    </citation>
    <scope>NUCLEOTIDE SEQUENCE</scope>
    <source>
        <strain evidence="2">AVDCRST_MAG38</strain>
    </source>
</reference>
<sequence>ECRRVRADDHLPHRRRRRPALPRRLAVVDSGADLQGLRALVGACSRRRAERLRPGRAGPRRCRARGGRPPLRRQAGL</sequence>
<evidence type="ECO:0000256" key="1">
    <source>
        <dbReference type="SAM" id="MobiDB-lite"/>
    </source>
</evidence>
<accession>A0A6J4RIQ1</accession>
<feature type="non-terminal residue" evidence="2">
    <location>
        <position position="1"/>
    </location>
</feature>
<feature type="non-terminal residue" evidence="2">
    <location>
        <position position="77"/>
    </location>
</feature>
<gene>
    <name evidence="2" type="ORF">AVDCRST_MAG38-1500</name>
</gene>
<proteinExistence type="predicted"/>
<dbReference type="EMBL" id="CADCVJ010000113">
    <property type="protein sequence ID" value="CAA9473670.1"/>
    <property type="molecule type" value="Genomic_DNA"/>
</dbReference>
<protein>
    <submittedName>
        <fullName evidence="2">Uncharacterized protein</fullName>
    </submittedName>
</protein>
<organism evidence="2">
    <name type="scientific">uncultured Solirubrobacteraceae bacterium</name>
    <dbReference type="NCBI Taxonomy" id="1162706"/>
    <lineage>
        <taxon>Bacteria</taxon>
        <taxon>Bacillati</taxon>
        <taxon>Actinomycetota</taxon>
        <taxon>Thermoleophilia</taxon>
        <taxon>Solirubrobacterales</taxon>
        <taxon>Solirubrobacteraceae</taxon>
        <taxon>environmental samples</taxon>
    </lineage>
</organism>
<name>A0A6J4RIQ1_9ACTN</name>
<feature type="region of interest" description="Disordered" evidence="1">
    <location>
        <begin position="48"/>
        <end position="77"/>
    </location>
</feature>